<dbReference type="SUPFAM" id="SSF49785">
    <property type="entry name" value="Galactose-binding domain-like"/>
    <property type="match status" value="1"/>
</dbReference>
<evidence type="ECO:0000256" key="3">
    <source>
        <dbReference type="ARBA" id="ARBA00023295"/>
    </source>
</evidence>
<comment type="similarity">
    <text evidence="1 4">Belongs to the glycosyl hydrolase 43 family.</text>
</comment>
<dbReference type="Proteomes" id="UP000306630">
    <property type="component" value="Unassembled WGS sequence"/>
</dbReference>
<sequence length="565" mass="63856">MMKRIIIAGGMLVFAVSHLWSASRGPIVANPINLNYKFGLTEGDGKPWREAADPVIEMWGDDYYLFASKSSGYWRSHNLADWEYIAAPSIETINEYAPTVCAIDGYLYYMASDVNRIFRTATPADGTSWSEVECRFKIGQHDPCLWQDDDKRVYLYWGCYDKDPICGVEVDVTNGFSPIGAPVVLIDHNIDSYGWEVPGENNDETFHNGWNEGPAMIKHDGKYYLQYAAPGTQFRTYGDGIYVGDSPLGPFQAMEGNPFSFKPGGFIGGAGHGHTFRDRYGNLWHVATMKISERHMFERRLALFPVELDGKSQTMRAFTEWTDYPFVIPQQSFNPSRKSLSCGYRQLASKAVAKASSSTFGHDASYGADDIVETWWAAESGRKGEWLELDLGRQCSIEAVQPNFADDGVPLMRPAASPMVYAYHIEGSDDGITWTTFVDRSGNTEDDMPHELIMLDKPVKARYVRIVNDRDIEGRFSLFDLRLFGSDGKKVLDRKVKHTVLRNPDDRRRITVRWDAVPHAERYIVRWGIAGSGVLNNSAEVASDTELEAGWYNRDSDYDFEVRAY</sequence>
<dbReference type="InterPro" id="IPR006710">
    <property type="entry name" value="Glyco_hydro_43"/>
</dbReference>
<evidence type="ECO:0000313" key="6">
    <source>
        <dbReference type="EMBL" id="TGY76424.1"/>
    </source>
</evidence>
<keyword evidence="3 4" id="KW-0326">Glycosidase</keyword>
<dbReference type="PROSITE" id="PS50022">
    <property type="entry name" value="FA58C_3"/>
    <property type="match status" value="1"/>
</dbReference>
<evidence type="ECO:0000256" key="1">
    <source>
        <dbReference type="ARBA" id="ARBA00009865"/>
    </source>
</evidence>
<dbReference type="InterPro" id="IPR008979">
    <property type="entry name" value="Galactose-bd-like_sf"/>
</dbReference>
<keyword evidence="6" id="KW-0119">Carbohydrate metabolism</keyword>
<dbReference type="EMBL" id="SRYD01000003">
    <property type="protein sequence ID" value="TGY76424.1"/>
    <property type="molecule type" value="Genomic_DNA"/>
</dbReference>
<dbReference type="Gene3D" id="2.115.10.20">
    <property type="entry name" value="Glycosyl hydrolase domain, family 43"/>
    <property type="match status" value="1"/>
</dbReference>
<dbReference type="Gene3D" id="2.60.120.260">
    <property type="entry name" value="Galactose-binding domain-like"/>
    <property type="match status" value="1"/>
</dbReference>
<dbReference type="Pfam" id="PF00754">
    <property type="entry name" value="F5_F8_type_C"/>
    <property type="match status" value="1"/>
</dbReference>
<dbReference type="GO" id="GO:0004553">
    <property type="term" value="F:hydrolase activity, hydrolyzing O-glycosyl compounds"/>
    <property type="evidence" value="ECO:0007669"/>
    <property type="project" value="InterPro"/>
</dbReference>
<evidence type="ECO:0000256" key="2">
    <source>
        <dbReference type="ARBA" id="ARBA00022801"/>
    </source>
</evidence>
<dbReference type="AlphaFoldDB" id="A0A4S2G387"/>
<dbReference type="InterPro" id="IPR051795">
    <property type="entry name" value="Glycosyl_Hydrlase_43"/>
</dbReference>
<protein>
    <submittedName>
        <fullName evidence="6">1,4-beta-xylanase</fullName>
    </submittedName>
</protein>
<evidence type="ECO:0000313" key="7">
    <source>
        <dbReference type="Proteomes" id="UP000306630"/>
    </source>
</evidence>
<evidence type="ECO:0000259" key="5">
    <source>
        <dbReference type="PROSITE" id="PS50022"/>
    </source>
</evidence>
<dbReference type="PANTHER" id="PTHR42812:SF12">
    <property type="entry name" value="BETA-XYLOSIDASE-RELATED"/>
    <property type="match status" value="1"/>
</dbReference>
<dbReference type="PANTHER" id="PTHR42812">
    <property type="entry name" value="BETA-XYLOSIDASE"/>
    <property type="match status" value="1"/>
</dbReference>
<organism evidence="6 7">
    <name type="scientific">Muribaculum intestinale</name>
    <dbReference type="NCBI Taxonomy" id="1796646"/>
    <lineage>
        <taxon>Bacteria</taxon>
        <taxon>Pseudomonadati</taxon>
        <taxon>Bacteroidota</taxon>
        <taxon>Bacteroidia</taxon>
        <taxon>Bacteroidales</taxon>
        <taxon>Muribaculaceae</taxon>
        <taxon>Muribaculum</taxon>
    </lineage>
</organism>
<comment type="caution">
    <text evidence="6">The sequence shown here is derived from an EMBL/GenBank/DDBJ whole genome shotgun (WGS) entry which is preliminary data.</text>
</comment>
<dbReference type="InterPro" id="IPR000421">
    <property type="entry name" value="FA58C"/>
</dbReference>
<dbReference type="SUPFAM" id="SSF75005">
    <property type="entry name" value="Arabinanase/levansucrase/invertase"/>
    <property type="match status" value="1"/>
</dbReference>
<dbReference type="GO" id="GO:0045493">
    <property type="term" value="P:xylan catabolic process"/>
    <property type="evidence" value="ECO:0007669"/>
    <property type="project" value="UniProtKB-KW"/>
</dbReference>
<proteinExistence type="inferred from homology"/>
<dbReference type="CDD" id="cd08982">
    <property type="entry name" value="GH43-like"/>
    <property type="match status" value="1"/>
</dbReference>
<keyword evidence="2 4" id="KW-0378">Hydrolase</keyword>
<evidence type="ECO:0000256" key="4">
    <source>
        <dbReference type="RuleBase" id="RU361187"/>
    </source>
</evidence>
<accession>A0A4S2G387</accession>
<keyword evidence="6" id="KW-0624">Polysaccharide degradation</keyword>
<dbReference type="RefSeq" id="WP_135992679.1">
    <property type="nucleotide sequence ID" value="NZ_CARMWJ010000008.1"/>
</dbReference>
<gene>
    <name evidence="6" type="ORF">E5333_01355</name>
</gene>
<reference evidence="6 7" key="1">
    <citation type="submission" date="2019-04" db="EMBL/GenBank/DDBJ databases">
        <title>Microbes associate with the intestines of laboratory mice.</title>
        <authorList>
            <person name="Navarre W."/>
            <person name="Wong E."/>
            <person name="Huang K."/>
            <person name="Tropini C."/>
            <person name="Ng K."/>
            <person name="Yu B."/>
        </authorList>
    </citation>
    <scope>NUCLEOTIDE SEQUENCE [LARGE SCALE GENOMIC DNA]</scope>
    <source>
        <strain evidence="6 7">NM06_A21</strain>
    </source>
</reference>
<name>A0A4S2G387_9BACT</name>
<dbReference type="Pfam" id="PF04616">
    <property type="entry name" value="Glyco_hydro_43"/>
    <property type="match status" value="1"/>
</dbReference>
<keyword evidence="6" id="KW-0858">Xylan degradation</keyword>
<feature type="domain" description="F5/8 type C" evidence="5">
    <location>
        <begin position="332"/>
        <end position="486"/>
    </location>
</feature>
<dbReference type="InterPro" id="IPR023296">
    <property type="entry name" value="Glyco_hydro_beta-prop_sf"/>
</dbReference>